<gene>
    <name evidence="2" type="ORF">H4O18_16325</name>
</gene>
<keyword evidence="3" id="KW-1185">Reference proteome</keyword>
<dbReference type="PROSITE" id="PS51257">
    <property type="entry name" value="PROKAR_LIPOPROTEIN"/>
    <property type="match status" value="1"/>
</dbReference>
<dbReference type="RefSeq" id="WP_187586514.1">
    <property type="nucleotide sequence ID" value="NZ_JACLHY010000019.1"/>
</dbReference>
<evidence type="ECO:0008006" key="4">
    <source>
        <dbReference type="Google" id="ProtNLM"/>
    </source>
</evidence>
<dbReference type="Proteomes" id="UP000618952">
    <property type="component" value="Unassembled WGS sequence"/>
</dbReference>
<dbReference type="InterPro" id="IPR008928">
    <property type="entry name" value="6-hairpin_glycosidase_sf"/>
</dbReference>
<organism evidence="2 3">
    <name type="scientific">Arenibacter arenosicollis</name>
    <dbReference type="NCBI Taxonomy" id="2762274"/>
    <lineage>
        <taxon>Bacteria</taxon>
        <taxon>Pseudomonadati</taxon>
        <taxon>Bacteroidota</taxon>
        <taxon>Flavobacteriia</taxon>
        <taxon>Flavobacteriales</taxon>
        <taxon>Flavobacteriaceae</taxon>
        <taxon>Arenibacter</taxon>
    </lineage>
</organism>
<protein>
    <recommendedName>
        <fullName evidence="4">Alpha-L-rhamnosidase six-hairpin glycosidase domain-containing protein</fullName>
    </recommendedName>
</protein>
<accession>A0ABR7QQU0</accession>
<evidence type="ECO:0000313" key="3">
    <source>
        <dbReference type="Proteomes" id="UP000618952"/>
    </source>
</evidence>
<dbReference type="EMBL" id="JACLHY010000019">
    <property type="protein sequence ID" value="MBC8769566.1"/>
    <property type="molecule type" value="Genomic_DNA"/>
</dbReference>
<feature type="signal peptide" evidence="1">
    <location>
        <begin position="1"/>
        <end position="22"/>
    </location>
</feature>
<proteinExistence type="predicted"/>
<sequence>MSVKLGLMAVMALSILTMSCKAITTDNNTSIVNPLQNNTINIYCNEDNNLYQLLLSSEYEVNRYDNIEMAVEGTLNGQRLLILAKNYPKEKTVLPEGLYAKAKEKNLKVYVEFPDRLSTGITGEIKSTEKERLVVTSDFFGERLESLIILDAGLYKYVNVTERASHLKGAKVAGFKNAVYGLENTPNFPILFEDGAVLVSTTKLSDFNKSRYSPQNAWRNAIGGILSHLSIDMEEKAIQWEPIVRPTFNASIAISQDDYRTAVDRGAGWYDKARFLIHPDWKDHWRSIDTLKLPVGPPMDLSLPSGDGSLGVMEGHYSYINPDGSQQYRYWLRADCVAETAMTLATANGIKQNSKYLETATNLMDFVFNSETFKTTSSIDPKQSSYGLIGWADTNKHRYYGDDNARVILGSVLAAQTMMNPKWDKQILELILANFRTSGYKGFRKGALNGKDIDQTTWQVLMERDLENIAPHYESWIWATYLWLYDKTGYKPLLDKAKRAISITMENYPTNWLWTNGLQQERARMILPLAWLVRAEDTQQHRDWLHLICDDLLEHQVESGAFREELGIGDNGRYGAPKSNESYGQAEAPVIHINGDPVADMLYTTNFAFFALNEAAQATQEPRYLTAIDKLADFLVRIQSTSSGRADLDGCWFRAFDFQDWEYYGSNADHGWGAWGTLTGWTQSFITTTLALKLENTSYWEKTKKSTVGIEIEEVWQQMLPGVEH</sequence>
<keyword evidence="1" id="KW-0732">Signal</keyword>
<dbReference type="SUPFAM" id="SSF48208">
    <property type="entry name" value="Six-hairpin glycosidases"/>
    <property type="match status" value="2"/>
</dbReference>
<feature type="chain" id="PRO_5046227343" description="Alpha-L-rhamnosidase six-hairpin glycosidase domain-containing protein" evidence="1">
    <location>
        <begin position="23"/>
        <end position="725"/>
    </location>
</feature>
<comment type="caution">
    <text evidence="2">The sequence shown here is derived from an EMBL/GenBank/DDBJ whole genome shotgun (WGS) entry which is preliminary data.</text>
</comment>
<evidence type="ECO:0000256" key="1">
    <source>
        <dbReference type="SAM" id="SignalP"/>
    </source>
</evidence>
<reference evidence="2 3" key="1">
    <citation type="submission" date="2020-08" db="EMBL/GenBank/DDBJ databases">
        <title>Arenibacter gaetbuli sp. nov., isolated from a sand dune.</title>
        <authorList>
            <person name="Park S."/>
            <person name="Yoon J.-H."/>
        </authorList>
    </citation>
    <scope>NUCLEOTIDE SEQUENCE [LARGE SCALE GENOMIC DNA]</scope>
    <source>
        <strain evidence="2 3">BSSL-BM3</strain>
    </source>
</reference>
<name>A0ABR7QQU0_9FLAO</name>
<evidence type="ECO:0000313" key="2">
    <source>
        <dbReference type="EMBL" id="MBC8769566.1"/>
    </source>
</evidence>